<dbReference type="Proteomes" id="UP001057455">
    <property type="component" value="Unassembled WGS sequence"/>
</dbReference>
<comment type="caution">
    <text evidence="1">The sequence shown here is derived from an EMBL/GenBank/DDBJ whole genome shotgun (WGS) entry which is preliminary data.</text>
</comment>
<evidence type="ECO:0000313" key="1">
    <source>
        <dbReference type="EMBL" id="GFE53018.1"/>
    </source>
</evidence>
<dbReference type="AlphaFoldDB" id="A0A9W5T8C3"/>
<dbReference type="EMBL" id="BLIY01000003">
    <property type="protein sequence ID" value="GFE53018.1"/>
    <property type="molecule type" value="Genomic_DNA"/>
</dbReference>
<reference evidence="1" key="1">
    <citation type="submission" date="2019-12" db="EMBL/GenBank/DDBJ databases">
        <title>Genome sequence of Babesia ovis.</title>
        <authorList>
            <person name="Yamagishi J."/>
            <person name="Sevinc F."/>
            <person name="Xuan X."/>
        </authorList>
    </citation>
    <scope>NUCLEOTIDE SEQUENCE</scope>
    <source>
        <strain evidence="1">Selcuk</strain>
    </source>
</reference>
<protein>
    <submittedName>
        <fullName evidence="1">DNA replication licensing MCM5 component, putative</fullName>
    </submittedName>
</protein>
<sequence>MAPHHMGGVSRGRQSGHTPKIWTDMQQFLAALRASTPAQLPRLGLRLANGLVEPRPPPQFWQHYVRTALDPNVFERLSPHSKCLLTCVACKLDRDEAKSAMAYSMVERVFREVATPKALALLNIELINMILVASHTLRIQLGRQEMQRILERTQGLMERECHFNIELSVSLLHSLGALARVYPKQREQIASSELIRNAVERFPQLIAKLNLRELSLVLYTFDKLRVVDRNIAEATLARISAERDKIQGQTLATILFACAAHPVLHPALEILMQNVRREASDATGRMACNISSAYIKAGMWRDPLPMLLERALPKMNAQEICNVANLMIHKKVNVPNSFKQAYADHINNNIKKLKLSLLDALTVTQSLVCWGLQEQLDQRGVDQALKKAIETDFSTFGAKHAYVLHYCVLLGCQEAAGAIAVLAQRELKQETLSNKEMVVLLNGLSNLDINKPAIEKVEHVLKQRLEEGQHFSVVDLQTMAHWRNPDICELIAEIHIKDSSKITQRSIRLLCDVLKVTKNKKAKAAAMEAIECILKQESYEISNVETRGELDTYTGHVAAIKGDIATIVASCELLPYLQGELDMLHTFDKTVSKLAEDVILPTLDVKSLITLLSVARKLHVRTPAIINIAKAATTRIDAKADPTGFLEYVNALYHLDIPVEDSKMLLHNTKEAIAATQDDRIKESIMLTLASMAFVGNIDAPTTNSFVMQQLNKVNKATFMGLKSIYMTLTTGGLPAVDQSPGNLVDLVKPYIAPGKLDLTMKPRAQKNLSEHIDTKVHSSVYSTLRKMNDGEYVDTILRAEVPVAFDYVADILLVRSASSGNGRSPDNYRRKR</sequence>
<name>A0A9W5T8C3_BABOV</name>
<evidence type="ECO:0000313" key="2">
    <source>
        <dbReference type="Proteomes" id="UP001057455"/>
    </source>
</evidence>
<keyword evidence="2" id="KW-1185">Reference proteome</keyword>
<gene>
    <name evidence="1" type="ORF">BaOVIS_004220</name>
</gene>
<organism evidence="1 2">
    <name type="scientific">Babesia ovis</name>
    <dbReference type="NCBI Taxonomy" id="5869"/>
    <lineage>
        <taxon>Eukaryota</taxon>
        <taxon>Sar</taxon>
        <taxon>Alveolata</taxon>
        <taxon>Apicomplexa</taxon>
        <taxon>Aconoidasida</taxon>
        <taxon>Piroplasmida</taxon>
        <taxon>Babesiidae</taxon>
        <taxon>Babesia</taxon>
    </lineage>
</organism>
<dbReference type="OrthoDB" id="365341at2759"/>
<accession>A0A9W5T8C3</accession>
<proteinExistence type="predicted"/>